<feature type="active site" evidence="5">
    <location>
        <position position="292"/>
    </location>
</feature>
<dbReference type="PRINTS" id="PR00792">
    <property type="entry name" value="PEPSIN"/>
</dbReference>
<keyword evidence="13" id="KW-1185">Reference proteome</keyword>
<keyword evidence="9" id="KW-0472">Membrane</keyword>
<dbReference type="PANTHER" id="PTHR47966:SF6">
    <property type="entry name" value="PEPTIDASE A1 DOMAIN-CONTAINING PROTEIN"/>
    <property type="match status" value="1"/>
</dbReference>
<feature type="compositionally biased region" description="Low complexity" evidence="8">
    <location>
        <begin position="425"/>
        <end position="448"/>
    </location>
</feature>
<gene>
    <name evidence="12" type="ORF">L210DRAFT_3620334</name>
</gene>
<dbReference type="GO" id="GO:0006508">
    <property type="term" value="P:proteolysis"/>
    <property type="evidence" value="ECO:0007669"/>
    <property type="project" value="UniProtKB-KW"/>
</dbReference>
<dbReference type="PROSITE" id="PS51767">
    <property type="entry name" value="PEPTIDASE_A1"/>
    <property type="match status" value="1"/>
</dbReference>
<feature type="chain" id="PRO_5042086269" evidence="10">
    <location>
        <begin position="18"/>
        <end position="477"/>
    </location>
</feature>
<evidence type="ECO:0000256" key="9">
    <source>
        <dbReference type="SAM" id="Phobius"/>
    </source>
</evidence>
<feature type="signal peptide" evidence="10">
    <location>
        <begin position="1"/>
        <end position="17"/>
    </location>
</feature>
<feature type="region of interest" description="Disordered" evidence="8">
    <location>
        <begin position="421"/>
        <end position="448"/>
    </location>
</feature>
<dbReference type="PROSITE" id="PS00141">
    <property type="entry name" value="ASP_PROTEASE"/>
    <property type="match status" value="2"/>
</dbReference>
<keyword evidence="6" id="KW-1015">Disulfide bond</keyword>
<dbReference type="PANTHER" id="PTHR47966">
    <property type="entry name" value="BETA-SITE APP-CLEAVING ENZYME, ISOFORM A-RELATED"/>
    <property type="match status" value="1"/>
</dbReference>
<dbReference type="Pfam" id="PF00026">
    <property type="entry name" value="Asp"/>
    <property type="match status" value="1"/>
</dbReference>
<evidence type="ECO:0000256" key="6">
    <source>
        <dbReference type="PIRSR" id="PIRSR601461-2"/>
    </source>
</evidence>
<keyword evidence="2 7" id="KW-0645">Protease</keyword>
<dbReference type="Proteomes" id="UP001194468">
    <property type="component" value="Unassembled WGS sequence"/>
</dbReference>
<evidence type="ECO:0000259" key="11">
    <source>
        <dbReference type="PROSITE" id="PS51767"/>
    </source>
</evidence>
<keyword evidence="9" id="KW-1133">Transmembrane helix</keyword>
<dbReference type="InterPro" id="IPR033121">
    <property type="entry name" value="PEPTIDASE_A1"/>
</dbReference>
<reference evidence="12" key="2">
    <citation type="journal article" date="2020" name="Nat. Commun.">
        <title>Large-scale genome sequencing of mycorrhizal fungi provides insights into the early evolution of symbiotic traits.</title>
        <authorList>
            <person name="Miyauchi S."/>
            <person name="Kiss E."/>
            <person name="Kuo A."/>
            <person name="Drula E."/>
            <person name="Kohler A."/>
            <person name="Sanchez-Garcia M."/>
            <person name="Morin E."/>
            <person name="Andreopoulos B."/>
            <person name="Barry K.W."/>
            <person name="Bonito G."/>
            <person name="Buee M."/>
            <person name="Carver A."/>
            <person name="Chen C."/>
            <person name="Cichocki N."/>
            <person name="Clum A."/>
            <person name="Culley D."/>
            <person name="Crous P.W."/>
            <person name="Fauchery L."/>
            <person name="Girlanda M."/>
            <person name="Hayes R.D."/>
            <person name="Keri Z."/>
            <person name="LaButti K."/>
            <person name="Lipzen A."/>
            <person name="Lombard V."/>
            <person name="Magnuson J."/>
            <person name="Maillard F."/>
            <person name="Murat C."/>
            <person name="Nolan M."/>
            <person name="Ohm R.A."/>
            <person name="Pangilinan J."/>
            <person name="Pereira M.F."/>
            <person name="Perotto S."/>
            <person name="Peter M."/>
            <person name="Pfister S."/>
            <person name="Riley R."/>
            <person name="Sitrit Y."/>
            <person name="Stielow J.B."/>
            <person name="Szollosi G."/>
            <person name="Zifcakova L."/>
            <person name="Stursova M."/>
            <person name="Spatafora J.W."/>
            <person name="Tedersoo L."/>
            <person name="Vaario L.M."/>
            <person name="Yamada A."/>
            <person name="Yan M."/>
            <person name="Wang P."/>
            <person name="Xu J."/>
            <person name="Bruns T."/>
            <person name="Baldrian P."/>
            <person name="Vilgalys R."/>
            <person name="Dunand C."/>
            <person name="Henrissat B."/>
            <person name="Grigoriev I.V."/>
            <person name="Hibbett D."/>
            <person name="Nagy L.G."/>
            <person name="Martin F.M."/>
        </authorList>
    </citation>
    <scope>NUCLEOTIDE SEQUENCE</scope>
    <source>
        <strain evidence="12">BED1</strain>
    </source>
</reference>
<dbReference type="InterPro" id="IPR021109">
    <property type="entry name" value="Peptidase_aspartic_dom_sf"/>
</dbReference>
<dbReference type="EMBL" id="WHUW01000006">
    <property type="protein sequence ID" value="KAF8444969.1"/>
    <property type="molecule type" value="Genomic_DNA"/>
</dbReference>
<evidence type="ECO:0000256" key="7">
    <source>
        <dbReference type="RuleBase" id="RU000454"/>
    </source>
</evidence>
<keyword evidence="10" id="KW-0732">Signal</keyword>
<evidence type="ECO:0000256" key="1">
    <source>
        <dbReference type="ARBA" id="ARBA00007447"/>
    </source>
</evidence>
<dbReference type="Gene3D" id="2.40.70.10">
    <property type="entry name" value="Acid Proteases"/>
    <property type="match status" value="2"/>
</dbReference>
<evidence type="ECO:0000313" key="12">
    <source>
        <dbReference type="EMBL" id="KAF8444969.1"/>
    </source>
</evidence>
<name>A0AAD4C0V9_BOLED</name>
<evidence type="ECO:0000256" key="5">
    <source>
        <dbReference type="PIRSR" id="PIRSR601461-1"/>
    </source>
</evidence>
<dbReference type="InterPro" id="IPR001461">
    <property type="entry name" value="Aspartic_peptidase_A1"/>
</dbReference>
<dbReference type="SUPFAM" id="SSF50630">
    <property type="entry name" value="Acid proteases"/>
    <property type="match status" value="1"/>
</dbReference>
<keyword evidence="4 7" id="KW-0378">Hydrolase</keyword>
<accession>A0AAD4C0V9</accession>
<evidence type="ECO:0000256" key="8">
    <source>
        <dbReference type="SAM" id="MobiDB-lite"/>
    </source>
</evidence>
<evidence type="ECO:0000256" key="4">
    <source>
        <dbReference type="ARBA" id="ARBA00022801"/>
    </source>
</evidence>
<keyword evidence="3 7" id="KW-0064">Aspartyl protease</keyword>
<sequence>MIPLPLLVLALLPFALAAPHPDNYNVDNSIHIPILRRAITPEQRIANLPKVIDAMRVKYGYKSVNQKRSTTNSPVTDEGNDSSYSGVVLIGTPAQEFQLILDTGSSDLWVATDQCSTCSGVPLFNPSKSTSYKNDTSTLQITYGSGEVQGSVSEDTVSFAGFTMSQQLLSVSLTTDGLLTTGLSGIIGLAFDTLSALQTTPFWQVLLNQNKLSSSVFSFYLARLIDAAQADQAPGGTFTLGGTNTSLYSGNIEFINLPSGTTPAFWFQQVQTVTVQSKSISISNSAGLAAIDTGTTLIAAPSNVAKQIWSNVPGSTALSNQYQGMYAFPCNTNVSVSISFGGTHWAISPDDMNLGPINLGGKTQMCVGGIFDIGNTVGSGQGVPSWIIGDTFLKNVYSVFQANPPAVGFAQLANGLSGSADTPAGSSTNSFTGSNGIPTPTSSSSSPLGINGASPSLIVSTSLCLVVALLSGFLITL</sequence>
<dbReference type="CDD" id="cd05471">
    <property type="entry name" value="pepsin_like"/>
    <property type="match status" value="1"/>
</dbReference>
<evidence type="ECO:0000256" key="3">
    <source>
        <dbReference type="ARBA" id="ARBA00022750"/>
    </source>
</evidence>
<dbReference type="FunFam" id="2.40.70.10:FF:000115">
    <property type="entry name" value="Lysosomal aspartic protease"/>
    <property type="match status" value="1"/>
</dbReference>
<evidence type="ECO:0000313" key="13">
    <source>
        <dbReference type="Proteomes" id="UP001194468"/>
    </source>
</evidence>
<feature type="active site" evidence="5">
    <location>
        <position position="102"/>
    </location>
</feature>
<organism evidence="12 13">
    <name type="scientific">Boletus edulis BED1</name>
    <dbReference type="NCBI Taxonomy" id="1328754"/>
    <lineage>
        <taxon>Eukaryota</taxon>
        <taxon>Fungi</taxon>
        <taxon>Dikarya</taxon>
        <taxon>Basidiomycota</taxon>
        <taxon>Agaricomycotina</taxon>
        <taxon>Agaricomycetes</taxon>
        <taxon>Agaricomycetidae</taxon>
        <taxon>Boletales</taxon>
        <taxon>Boletineae</taxon>
        <taxon>Boletaceae</taxon>
        <taxon>Boletoideae</taxon>
        <taxon>Boletus</taxon>
    </lineage>
</organism>
<comment type="similarity">
    <text evidence="1 7">Belongs to the peptidase A1 family.</text>
</comment>
<keyword evidence="9" id="KW-0812">Transmembrane</keyword>
<dbReference type="AlphaFoldDB" id="A0AAD4C0V9"/>
<dbReference type="InterPro" id="IPR034164">
    <property type="entry name" value="Pepsin-like_dom"/>
</dbReference>
<dbReference type="GO" id="GO:0004190">
    <property type="term" value="F:aspartic-type endopeptidase activity"/>
    <property type="evidence" value="ECO:0007669"/>
    <property type="project" value="UniProtKB-KW"/>
</dbReference>
<reference evidence="12" key="1">
    <citation type="submission" date="2019-10" db="EMBL/GenBank/DDBJ databases">
        <authorList>
            <consortium name="DOE Joint Genome Institute"/>
            <person name="Kuo A."/>
            <person name="Miyauchi S."/>
            <person name="Kiss E."/>
            <person name="Drula E."/>
            <person name="Kohler A."/>
            <person name="Sanchez-Garcia M."/>
            <person name="Andreopoulos B."/>
            <person name="Barry K.W."/>
            <person name="Bonito G."/>
            <person name="Buee M."/>
            <person name="Carver A."/>
            <person name="Chen C."/>
            <person name="Cichocki N."/>
            <person name="Clum A."/>
            <person name="Culley D."/>
            <person name="Crous P.W."/>
            <person name="Fauchery L."/>
            <person name="Girlanda M."/>
            <person name="Hayes R."/>
            <person name="Keri Z."/>
            <person name="LaButti K."/>
            <person name="Lipzen A."/>
            <person name="Lombard V."/>
            <person name="Magnuson J."/>
            <person name="Maillard F."/>
            <person name="Morin E."/>
            <person name="Murat C."/>
            <person name="Nolan M."/>
            <person name="Ohm R."/>
            <person name="Pangilinan J."/>
            <person name="Pereira M."/>
            <person name="Perotto S."/>
            <person name="Peter M."/>
            <person name="Riley R."/>
            <person name="Sitrit Y."/>
            <person name="Stielow B."/>
            <person name="Szollosi G."/>
            <person name="Zifcakova L."/>
            <person name="Stursova M."/>
            <person name="Spatafora J.W."/>
            <person name="Tedersoo L."/>
            <person name="Vaario L.-M."/>
            <person name="Yamada A."/>
            <person name="Yan M."/>
            <person name="Wang P."/>
            <person name="Xu J."/>
            <person name="Bruns T."/>
            <person name="Baldrian P."/>
            <person name="Vilgalys R."/>
            <person name="Henrissat B."/>
            <person name="Grigoriev I.V."/>
            <person name="Hibbett D."/>
            <person name="Nagy L.G."/>
            <person name="Martin F.M."/>
        </authorList>
    </citation>
    <scope>NUCLEOTIDE SEQUENCE</scope>
    <source>
        <strain evidence="12">BED1</strain>
    </source>
</reference>
<protein>
    <submittedName>
        <fullName evidence="12">Aspartic peptidase domain-containing protein</fullName>
    </submittedName>
</protein>
<comment type="caution">
    <text evidence="12">The sequence shown here is derived from an EMBL/GenBank/DDBJ whole genome shotgun (WGS) entry which is preliminary data.</text>
</comment>
<evidence type="ECO:0000256" key="2">
    <source>
        <dbReference type="ARBA" id="ARBA00022670"/>
    </source>
</evidence>
<feature type="transmembrane region" description="Helical" evidence="9">
    <location>
        <begin position="457"/>
        <end position="476"/>
    </location>
</feature>
<evidence type="ECO:0000256" key="10">
    <source>
        <dbReference type="SAM" id="SignalP"/>
    </source>
</evidence>
<feature type="domain" description="Peptidase A1" evidence="11">
    <location>
        <begin position="84"/>
        <end position="410"/>
    </location>
</feature>
<proteinExistence type="inferred from homology"/>
<feature type="disulfide bond" evidence="6">
    <location>
        <begin position="115"/>
        <end position="118"/>
    </location>
</feature>
<dbReference type="InterPro" id="IPR001969">
    <property type="entry name" value="Aspartic_peptidase_AS"/>
</dbReference>